<comment type="caution">
    <text evidence="1">The sequence shown here is derived from an EMBL/GenBank/DDBJ whole genome shotgun (WGS) entry which is preliminary data.</text>
</comment>
<name>A0AAE0JAL9_9PEZI</name>
<reference evidence="1" key="2">
    <citation type="submission" date="2023-06" db="EMBL/GenBank/DDBJ databases">
        <authorList>
            <consortium name="Lawrence Berkeley National Laboratory"/>
            <person name="Haridas S."/>
            <person name="Hensen N."/>
            <person name="Bonometti L."/>
            <person name="Westerberg I."/>
            <person name="Brannstrom I.O."/>
            <person name="Guillou S."/>
            <person name="Cros-Aarteil S."/>
            <person name="Calhoun S."/>
            <person name="Kuo A."/>
            <person name="Mondo S."/>
            <person name="Pangilinan J."/>
            <person name="Riley R."/>
            <person name="Labutti K."/>
            <person name="Andreopoulos B."/>
            <person name="Lipzen A."/>
            <person name="Chen C."/>
            <person name="Yanf M."/>
            <person name="Daum C."/>
            <person name="Ng V."/>
            <person name="Clum A."/>
            <person name="Steindorff A."/>
            <person name="Ohm R."/>
            <person name="Martin F."/>
            <person name="Silar P."/>
            <person name="Natvig D."/>
            <person name="Lalanne C."/>
            <person name="Gautier V."/>
            <person name="Ament-Velasquez S.L."/>
            <person name="Kruys A."/>
            <person name="Hutchinson M.I."/>
            <person name="Powell A.J."/>
            <person name="Barry K."/>
            <person name="Miller A.N."/>
            <person name="Grigoriev I.V."/>
            <person name="Debuchy R."/>
            <person name="Gladieux P."/>
            <person name="Thoren M.H."/>
            <person name="Johannesson H."/>
        </authorList>
    </citation>
    <scope>NUCLEOTIDE SEQUENCE</scope>
    <source>
        <strain evidence="1">CBS 560.94</strain>
    </source>
</reference>
<dbReference type="RefSeq" id="XP_062678802.1">
    <property type="nucleotide sequence ID" value="XM_062827370.1"/>
</dbReference>
<feature type="non-terminal residue" evidence="1">
    <location>
        <position position="150"/>
    </location>
</feature>
<sequence>MTGIVDDDGREVKAAELLARENAQTRRTTLVPAITNETNDTELRDIINLLRTKISDLEAASVHPTAVSPAMRSTIKLNPPPKFDGTRKEDLQGFLTQVRANLAFTKVVDPIQQVLYASSFLTGKALEWFQPTQADYLGHNIWTEMHIEIQ</sequence>
<dbReference type="GeneID" id="87864524"/>
<dbReference type="Proteomes" id="UP001278500">
    <property type="component" value="Unassembled WGS sequence"/>
</dbReference>
<reference evidence="1" key="1">
    <citation type="journal article" date="2023" name="Mol. Phylogenet. Evol.">
        <title>Genome-scale phylogeny and comparative genomics of the fungal order Sordariales.</title>
        <authorList>
            <person name="Hensen N."/>
            <person name="Bonometti L."/>
            <person name="Westerberg I."/>
            <person name="Brannstrom I.O."/>
            <person name="Guillou S."/>
            <person name="Cros-Aarteil S."/>
            <person name="Calhoun S."/>
            <person name="Haridas S."/>
            <person name="Kuo A."/>
            <person name="Mondo S."/>
            <person name="Pangilinan J."/>
            <person name="Riley R."/>
            <person name="LaButti K."/>
            <person name="Andreopoulos B."/>
            <person name="Lipzen A."/>
            <person name="Chen C."/>
            <person name="Yan M."/>
            <person name="Daum C."/>
            <person name="Ng V."/>
            <person name="Clum A."/>
            <person name="Steindorff A."/>
            <person name="Ohm R.A."/>
            <person name="Martin F."/>
            <person name="Silar P."/>
            <person name="Natvig D.O."/>
            <person name="Lalanne C."/>
            <person name="Gautier V."/>
            <person name="Ament-Velasquez S.L."/>
            <person name="Kruys A."/>
            <person name="Hutchinson M.I."/>
            <person name="Powell A.J."/>
            <person name="Barry K."/>
            <person name="Miller A.N."/>
            <person name="Grigoriev I.V."/>
            <person name="Debuchy R."/>
            <person name="Gladieux P."/>
            <person name="Hiltunen Thoren M."/>
            <person name="Johannesson H."/>
        </authorList>
    </citation>
    <scope>NUCLEOTIDE SEQUENCE</scope>
    <source>
        <strain evidence="1">CBS 560.94</strain>
    </source>
</reference>
<evidence type="ECO:0008006" key="3">
    <source>
        <dbReference type="Google" id="ProtNLM"/>
    </source>
</evidence>
<accession>A0AAE0JAL9</accession>
<dbReference type="AlphaFoldDB" id="A0AAE0JAL9"/>
<dbReference type="EMBL" id="JAUEPP010000007">
    <property type="protein sequence ID" value="KAK3339442.1"/>
    <property type="molecule type" value="Genomic_DNA"/>
</dbReference>
<protein>
    <recommendedName>
        <fullName evidence="3">DUF4939 domain-containing protein</fullName>
    </recommendedName>
</protein>
<evidence type="ECO:0000313" key="2">
    <source>
        <dbReference type="Proteomes" id="UP001278500"/>
    </source>
</evidence>
<evidence type="ECO:0000313" key="1">
    <source>
        <dbReference type="EMBL" id="KAK3339442.1"/>
    </source>
</evidence>
<proteinExistence type="predicted"/>
<keyword evidence="2" id="KW-1185">Reference proteome</keyword>
<organism evidence="1 2">
    <name type="scientific">Neurospora tetraspora</name>
    <dbReference type="NCBI Taxonomy" id="94610"/>
    <lineage>
        <taxon>Eukaryota</taxon>
        <taxon>Fungi</taxon>
        <taxon>Dikarya</taxon>
        <taxon>Ascomycota</taxon>
        <taxon>Pezizomycotina</taxon>
        <taxon>Sordariomycetes</taxon>
        <taxon>Sordariomycetidae</taxon>
        <taxon>Sordariales</taxon>
        <taxon>Sordariaceae</taxon>
        <taxon>Neurospora</taxon>
    </lineage>
</organism>
<gene>
    <name evidence="1" type="ORF">B0H65DRAFT_476537</name>
</gene>